<gene>
    <name evidence="3" type="ORF">JI747_016265</name>
</gene>
<comment type="caution">
    <text evidence="3">The sequence shown here is derived from an EMBL/GenBank/DDBJ whole genome shotgun (WGS) entry which is preliminary data.</text>
</comment>
<evidence type="ECO:0000256" key="1">
    <source>
        <dbReference type="SAM" id="Coils"/>
    </source>
</evidence>
<proteinExistence type="predicted"/>
<dbReference type="InterPro" id="IPR025209">
    <property type="entry name" value="DUF4209"/>
</dbReference>
<protein>
    <submittedName>
        <fullName evidence="3">DUF4209 domain-containing protein</fullName>
    </submittedName>
</protein>
<dbReference type="Pfam" id="PF13910">
    <property type="entry name" value="DUF4209"/>
    <property type="match status" value="1"/>
</dbReference>
<accession>A0ABS8A5W8</accession>
<dbReference type="EMBL" id="JAERSE020000004">
    <property type="protein sequence ID" value="MCA6068723.1"/>
    <property type="molecule type" value="Genomic_DNA"/>
</dbReference>
<dbReference type="RefSeq" id="WP_225689928.1">
    <property type="nucleotide sequence ID" value="NZ_JAERSE020000004.1"/>
</dbReference>
<name>A0ABS8A5W8_9FLAO</name>
<feature type="domain" description="DUF4209" evidence="2">
    <location>
        <begin position="481"/>
        <end position="568"/>
    </location>
</feature>
<evidence type="ECO:0000313" key="3">
    <source>
        <dbReference type="EMBL" id="MCA6068723.1"/>
    </source>
</evidence>
<reference evidence="3 4" key="1">
    <citation type="submission" date="2021-09" db="EMBL/GenBank/DDBJ databases">
        <title>Genome sequencing and assembly of Chryseobacterium sp. RG1.</title>
        <authorList>
            <person name="Chhetri G."/>
        </authorList>
    </citation>
    <scope>NUCLEOTIDE SEQUENCE [LARGE SCALE GENOMIC DNA]</scope>
    <source>
        <strain evidence="3 4">RG1</strain>
    </source>
</reference>
<evidence type="ECO:0000313" key="4">
    <source>
        <dbReference type="Proteomes" id="UP000618240"/>
    </source>
</evidence>
<sequence>MMEKANLKELYQKLELTKDINTKDTDYVLEIKFDEILNDEEIELIKIERKILSLMFNKGKLISRFFSPEIVFDELFSDYETDYIKERIENTQNPYITIRYLIIIWNKTKNQEYSKLAFDKTFDILKKSIDSKSITFIDANELLLICRNIVEKSKYRKEDFLNFLQAFKLYIKTPYDFYFYLEQLVDNKLISSGLLNIIISDYIDYVKLEIQYYFHNKNGFETLLPLIQKAKLSVKEVYSLMAENEKILINHREENDFIKLNLLRKKAEYEKLAGKVEDSERTLEELTKIKFDINLNKTNFSMSSEDSKELEILWKIIDSKSSFLSTLSAEYIIGYFATDFKNLHTVTTEKGNKPLLDGVFNTILMDINNNTTEKRSKNNLSENISAYYSLFFMPIFEQTLYKSIINGHLNYQNFNDFLKNTWLGQPTKFYKGNIEIEESWLTLLQPGIYNFFSLFEHQAIHNKLKTDLYILSIDSLTLKFEGILRDFIRLLGGSTIKIKNGVSEEILLEEMLEHKVIKENYEEAEIELFKLVFTRQGINVRNNIAHSFYKTTDYNFKTISLIILCILRIGRFQFEI</sequence>
<feature type="coiled-coil region" evidence="1">
    <location>
        <begin position="262"/>
        <end position="289"/>
    </location>
</feature>
<keyword evidence="4" id="KW-1185">Reference proteome</keyword>
<dbReference type="Proteomes" id="UP000618240">
    <property type="component" value="Unassembled WGS sequence"/>
</dbReference>
<evidence type="ECO:0000259" key="2">
    <source>
        <dbReference type="Pfam" id="PF13910"/>
    </source>
</evidence>
<organism evidence="3 4">
    <name type="scientific">Chryseobacterium tagetis</name>
    <dbReference type="NCBI Taxonomy" id="2801334"/>
    <lineage>
        <taxon>Bacteria</taxon>
        <taxon>Pseudomonadati</taxon>
        <taxon>Bacteroidota</taxon>
        <taxon>Flavobacteriia</taxon>
        <taxon>Flavobacteriales</taxon>
        <taxon>Weeksellaceae</taxon>
        <taxon>Chryseobacterium group</taxon>
        <taxon>Chryseobacterium</taxon>
    </lineage>
</organism>
<keyword evidence="1" id="KW-0175">Coiled coil</keyword>